<dbReference type="PANTHER" id="PTHR43245">
    <property type="entry name" value="BIFUNCTIONAL POLYMYXIN RESISTANCE PROTEIN ARNA"/>
    <property type="match status" value="1"/>
</dbReference>
<dbReference type="InterPro" id="IPR036291">
    <property type="entry name" value="NAD(P)-bd_dom_sf"/>
</dbReference>
<evidence type="ECO:0000313" key="3">
    <source>
        <dbReference type="EMBL" id="MBA8923843.1"/>
    </source>
</evidence>
<evidence type="ECO:0000313" key="4">
    <source>
        <dbReference type="Proteomes" id="UP000517916"/>
    </source>
</evidence>
<dbReference type="Proteomes" id="UP000517916">
    <property type="component" value="Unassembled WGS sequence"/>
</dbReference>
<dbReference type="EMBL" id="JACJID010000001">
    <property type="protein sequence ID" value="MBA8923843.1"/>
    <property type="molecule type" value="Genomic_DNA"/>
</dbReference>
<dbReference type="RefSeq" id="WP_182836413.1">
    <property type="nucleotide sequence ID" value="NZ_BAAABQ010000065.1"/>
</dbReference>
<evidence type="ECO:0000256" key="1">
    <source>
        <dbReference type="SAM" id="MobiDB-lite"/>
    </source>
</evidence>
<dbReference type="InterPro" id="IPR001509">
    <property type="entry name" value="Epimerase_deHydtase"/>
</dbReference>
<feature type="domain" description="NAD-dependent epimerase/dehydratase" evidence="2">
    <location>
        <begin position="12"/>
        <end position="248"/>
    </location>
</feature>
<proteinExistence type="predicted"/>
<protein>
    <submittedName>
        <fullName evidence="3">dTDP-6-deoxy-L-talose 4-dehydrogenase [NAD(P)+]</fullName>
        <ecNumber evidence="3">1.1.1.344</ecNumber>
    </submittedName>
</protein>
<keyword evidence="3" id="KW-0560">Oxidoreductase</keyword>
<dbReference type="GO" id="GO:0016491">
    <property type="term" value="F:oxidoreductase activity"/>
    <property type="evidence" value="ECO:0007669"/>
    <property type="project" value="UniProtKB-KW"/>
</dbReference>
<comment type="caution">
    <text evidence="3">The sequence shown here is derived from an EMBL/GenBank/DDBJ whole genome shotgun (WGS) entry which is preliminary data.</text>
</comment>
<dbReference type="Pfam" id="PF01370">
    <property type="entry name" value="Epimerase"/>
    <property type="match status" value="1"/>
</dbReference>
<dbReference type="PANTHER" id="PTHR43245:SF13">
    <property type="entry name" value="UDP-D-APIOSE_UDP-D-XYLOSE SYNTHASE 2"/>
    <property type="match status" value="1"/>
</dbReference>
<dbReference type="SUPFAM" id="SSF51735">
    <property type="entry name" value="NAD(P)-binding Rossmann-fold domains"/>
    <property type="match status" value="1"/>
</dbReference>
<keyword evidence="4" id="KW-1185">Reference proteome</keyword>
<organism evidence="3 4">
    <name type="scientific">Kutzneria viridogrisea</name>
    <dbReference type="NCBI Taxonomy" id="47990"/>
    <lineage>
        <taxon>Bacteria</taxon>
        <taxon>Bacillati</taxon>
        <taxon>Actinomycetota</taxon>
        <taxon>Actinomycetes</taxon>
        <taxon>Pseudonocardiales</taxon>
        <taxon>Pseudonocardiaceae</taxon>
        <taxon>Kutzneria</taxon>
    </lineage>
</organism>
<dbReference type="InterPro" id="IPR050177">
    <property type="entry name" value="Lipid_A_modif_metabolic_enz"/>
</dbReference>
<dbReference type="Gene3D" id="3.40.50.720">
    <property type="entry name" value="NAD(P)-binding Rossmann-like Domain"/>
    <property type="match status" value="1"/>
</dbReference>
<dbReference type="EC" id="1.1.1.344" evidence="3"/>
<accession>A0ABR6BAE6</accession>
<gene>
    <name evidence="3" type="ORF">BC739_001040</name>
</gene>
<evidence type="ECO:0000259" key="2">
    <source>
        <dbReference type="Pfam" id="PF01370"/>
    </source>
</evidence>
<feature type="region of interest" description="Disordered" evidence="1">
    <location>
        <begin position="324"/>
        <end position="351"/>
    </location>
</feature>
<sequence>MDTGGSQHRPQIAVLGGSGFVGVPVCAALHEAGCEVVSVARRANPAVRSVVADLVTLSAGDLADVLRTALSRPDRPYVVVNAAGAVWQATEAQMVRTNEVLVQTLCAAMATLPGRGRLIQLGTVYEYGVIPYGTSATEDTPARPVSPYGRTKLRATTAALTAAGTGALDATVLRVANVIGHDAPPGSLLSNVAAQLRQALDLGTAAEIQVTPRDACRDFVDAQDVADAVLRAAAAPAALVNALVINVGGGAAIPVRALVRALAEVAGVPTRIVESEARDHIRGSGLRWQQVDIRRAARLLGWQPRRPVRGRMAALWSRTPSPAWATLDGSSSGQRESQHDDGRMPGRWRRA</sequence>
<reference evidence="3 4" key="1">
    <citation type="submission" date="2020-08" db="EMBL/GenBank/DDBJ databases">
        <title>Genomic Encyclopedia of Archaeal and Bacterial Type Strains, Phase II (KMG-II): from individual species to whole genera.</title>
        <authorList>
            <person name="Goeker M."/>
        </authorList>
    </citation>
    <scope>NUCLEOTIDE SEQUENCE [LARGE SCALE GENOMIC DNA]</scope>
    <source>
        <strain evidence="3 4">DSM 43850</strain>
    </source>
</reference>
<name>A0ABR6BAE6_9PSEU</name>